<dbReference type="GO" id="GO:0097320">
    <property type="term" value="P:plasma membrane tubulation"/>
    <property type="evidence" value="ECO:0007669"/>
    <property type="project" value="TreeGrafter"/>
</dbReference>
<feature type="domain" description="SH3" evidence="7">
    <location>
        <begin position="367"/>
        <end position="427"/>
    </location>
</feature>
<dbReference type="Pfam" id="PF03114">
    <property type="entry name" value="BAR"/>
    <property type="match status" value="1"/>
</dbReference>
<dbReference type="GO" id="GO:0030479">
    <property type="term" value="C:actin cortical patch"/>
    <property type="evidence" value="ECO:0007669"/>
    <property type="project" value="TreeGrafter"/>
</dbReference>
<proteinExistence type="predicted"/>
<gene>
    <name evidence="9" type="ORF">LECACI_7A007429</name>
</gene>
<feature type="compositionally biased region" description="Low complexity" evidence="6">
    <location>
        <begin position="300"/>
        <end position="310"/>
    </location>
</feature>
<dbReference type="FunFam" id="2.30.30.40:FF:000189">
    <property type="entry name" value="BAR adaptor protein RVS167"/>
    <property type="match status" value="1"/>
</dbReference>
<dbReference type="GO" id="GO:1990528">
    <property type="term" value="C:Rvs161p-Rvs167p complex"/>
    <property type="evidence" value="ECO:0007669"/>
    <property type="project" value="TreeGrafter"/>
</dbReference>
<dbReference type="EMBL" id="CAVMBE010000060">
    <property type="protein sequence ID" value="CAK4032271.1"/>
    <property type="molecule type" value="Genomic_DNA"/>
</dbReference>
<dbReference type="SUPFAM" id="SSF103657">
    <property type="entry name" value="BAR/IMD domain-like"/>
    <property type="match status" value="1"/>
</dbReference>
<dbReference type="GO" id="GO:0051666">
    <property type="term" value="P:actin cortical patch localization"/>
    <property type="evidence" value="ECO:0007669"/>
    <property type="project" value="InterPro"/>
</dbReference>
<accession>A0AAI9EBT5</accession>
<dbReference type="AlphaFoldDB" id="A0AAI9EBT5"/>
<evidence type="ECO:0000256" key="1">
    <source>
        <dbReference type="ARBA" id="ARBA00022443"/>
    </source>
</evidence>
<evidence type="ECO:0000259" key="7">
    <source>
        <dbReference type="PROSITE" id="PS50002"/>
    </source>
</evidence>
<reference evidence="9" key="1">
    <citation type="submission" date="2023-11" db="EMBL/GenBank/DDBJ databases">
        <authorList>
            <person name="Alioto T."/>
            <person name="Alioto T."/>
            <person name="Gomez Garrido J."/>
        </authorList>
    </citation>
    <scope>NUCLEOTIDE SEQUENCE</scope>
</reference>
<evidence type="ECO:0000313" key="9">
    <source>
        <dbReference type="EMBL" id="CAK4032271.1"/>
    </source>
</evidence>
<evidence type="ECO:0000256" key="3">
    <source>
        <dbReference type="ARBA" id="ARBA00023054"/>
    </source>
</evidence>
<dbReference type="Gene3D" id="1.20.1270.60">
    <property type="entry name" value="Arfaptin homology (AH) domain/BAR domain"/>
    <property type="match status" value="1"/>
</dbReference>
<feature type="region of interest" description="Disordered" evidence="6">
    <location>
        <begin position="281"/>
        <end position="369"/>
    </location>
</feature>
<dbReference type="InterPro" id="IPR027267">
    <property type="entry name" value="AH/BAR_dom_sf"/>
</dbReference>
<feature type="domain" description="BAR" evidence="8">
    <location>
        <begin position="17"/>
        <end position="269"/>
    </location>
</feature>
<dbReference type="InterPro" id="IPR004148">
    <property type="entry name" value="BAR_dom"/>
</dbReference>
<comment type="caution">
    <text evidence="9">The sequence shown here is derived from an EMBL/GenBank/DDBJ whole genome shotgun (WGS) entry which is preliminary data.</text>
</comment>
<keyword evidence="2" id="KW-0597">Phosphoprotein</keyword>
<dbReference type="CDD" id="cd07599">
    <property type="entry name" value="BAR_Rvs167p"/>
    <property type="match status" value="1"/>
</dbReference>
<evidence type="ECO:0000313" key="10">
    <source>
        <dbReference type="Proteomes" id="UP001296104"/>
    </source>
</evidence>
<dbReference type="GO" id="GO:0008289">
    <property type="term" value="F:lipid binding"/>
    <property type="evidence" value="ECO:0007669"/>
    <property type="project" value="TreeGrafter"/>
</dbReference>
<evidence type="ECO:0000256" key="4">
    <source>
        <dbReference type="PROSITE-ProRule" id="PRU00192"/>
    </source>
</evidence>
<dbReference type="InterPro" id="IPR001452">
    <property type="entry name" value="SH3_domain"/>
</dbReference>
<dbReference type="Gene3D" id="2.30.30.40">
    <property type="entry name" value="SH3 Domains"/>
    <property type="match status" value="1"/>
</dbReference>
<sequence length="427" mass="48304">MSWKGFSKGVTRAPQTFKQRFSMGDITKDAIYIDAERRFAEMEKETKKLHDESKKYFDAINGMLDHQIEFSKACAEIYKPISGRASDPDSYVVDGNPEGIRACEEYENIVNELKASLQPELEMIENRVVKPADELMEIIKLCRKTAVKRDHKQLDYDRHKNNLKKLQDKKDKSLKDEKALYKAENDVEMATQEYEYFNNLLKEELPHLFSLEREFILPLFQSFYYMQLNVFYTLHETMQSIDIGYFNLTLGIEEAFEAKRGEIQAQTEALSIVKFKTTGRPRPPPALKYGNRLAIENGKPGSSSSSVPPSRRLTHDSFDQAPPAYSAAGESDIGRANSTGSNWVAAAKAKAAPPPPKPKPSRLSGHPGTETVTALYDYEAQAEGDLSFTAGDTIEIISRTDNTNEWWIGRIGVKQGQFPGNYVQLNS</sequence>
<dbReference type="PANTHER" id="PTHR47174:SF1">
    <property type="entry name" value="REDUCED VIABILITY UPON STARVATION PROTEIN 167"/>
    <property type="match status" value="1"/>
</dbReference>
<keyword evidence="1 4" id="KW-0728">SH3 domain</keyword>
<evidence type="ECO:0000256" key="6">
    <source>
        <dbReference type="SAM" id="MobiDB-lite"/>
    </source>
</evidence>
<keyword evidence="10" id="KW-1185">Reference proteome</keyword>
<dbReference type="InterPro" id="IPR046982">
    <property type="entry name" value="BIN3/RVS161-like"/>
</dbReference>
<dbReference type="PANTHER" id="PTHR47174">
    <property type="entry name" value="BRIDGING INTEGRATOR 3"/>
    <property type="match status" value="1"/>
</dbReference>
<evidence type="ECO:0000259" key="8">
    <source>
        <dbReference type="PROSITE" id="PS51021"/>
    </source>
</evidence>
<keyword evidence="3 5" id="KW-0175">Coiled coil</keyword>
<dbReference type="PRINTS" id="PR00452">
    <property type="entry name" value="SH3DOMAIN"/>
</dbReference>
<dbReference type="SUPFAM" id="SSF50044">
    <property type="entry name" value="SH3-domain"/>
    <property type="match status" value="1"/>
</dbReference>
<dbReference type="SMART" id="SM00721">
    <property type="entry name" value="BAR"/>
    <property type="match status" value="1"/>
</dbReference>
<dbReference type="GO" id="GO:0006897">
    <property type="term" value="P:endocytosis"/>
    <property type="evidence" value="ECO:0007669"/>
    <property type="project" value="InterPro"/>
</dbReference>
<protein>
    <submittedName>
        <fullName evidence="9">Reduced viability upon starvation</fullName>
    </submittedName>
</protein>
<evidence type="ECO:0000256" key="5">
    <source>
        <dbReference type="SAM" id="Coils"/>
    </source>
</evidence>
<evidence type="ECO:0000256" key="2">
    <source>
        <dbReference type="ARBA" id="ARBA00022553"/>
    </source>
</evidence>
<name>A0AAI9EBT5_9PEZI</name>
<dbReference type="PROSITE" id="PS50002">
    <property type="entry name" value="SH3"/>
    <property type="match status" value="1"/>
</dbReference>
<dbReference type="PROSITE" id="PS51021">
    <property type="entry name" value="BAR"/>
    <property type="match status" value="1"/>
</dbReference>
<dbReference type="SMART" id="SM00326">
    <property type="entry name" value="SH3"/>
    <property type="match status" value="1"/>
</dbReference>
<dbReference type="GO" id="GO:0043332">
    <property type="term" value="C:mating projection tip"/>
    <property type="evidence" value="ECO:0007669"/>
    <property type="project" value="TreeGrafter"/>
</dbReference>
<feature type="coiled-coil region" evidence="5">
    <location>
        <begin position="149"/>
        <end position="176"/>
    </location>
</feature>
<dbReference type="InterPro" id="IPR036028">
    <property type="entry name" value="SH3-like_dom_sf"/>
</dbReference>
<organism evidence="9 10">
    <name type="scientific">Lecanosticta acicola</name>
    <dbReference type="NCBI Taxonomy" id="111012"/>
    <lineage>
        <taxon>Eukaryota</taxon>
        <taxon>Fungi</taxon>
        <taxon>Dikarya</taxon>
        <taxon>Ascomycota</taxon>
        <taxon>Pezizomycotina</taxon>
        <taxon>Dothideomycetes</taxon>
        <taxon>Dothideomycetidae</taxon>
        <taxon>Mycosphaerellales</taxon>
        <taxon>Mycosphaerellaceae</taxon>
        <taxon>Lecanosticta</taxon>
    </lineage>
</organism>
<dbReference type="Proteomes" id="UP001296104">
    <property type="component" value="Unassembled WGS sequence"/>
</dbReference>
<dbReference type="Pfam" id="PF00018">
    <property type="entry name" value="SH3_1"/>
    <property type="match status" value="1"/>
</dbReference>
<dbReference type="FunFam" id="1.20.1270.60:FF:000048">
    <property type="entry name" value="BAR adaptor protein RVS167"/>
    <property type="match status" value="1"/>
</dbReference>
<dbReference type="GO" id="GO:0031097">
    <property type="term" value="C:medial cortex"/>
    <property type="evidence" value="ECO:0007669"/>
    <property type="project" value="TreeGrafter"/>
</dbReference>